<evidence type="ECO:0000313" key="3">
    <source>
        <dbReference type="Proteomes" id="UP000318801"/>
    </source>
</evidence>
<dbReference type="RefSeq" id="WP_141148678.1">
    <property type="nucleotide sequence ID" value="NZ_VHLG01000004.1"/>
</dbReference>
<evidence type="ECO:0000313" key="2">
    <source>
        <dbReference type="EMBL" id="TPW30807.1"/>
    </source>
</evidence>
<dbReference type="AlphaFoldDB" id="A0A506UFY2"/>
<feature type="transmembrane region" description="Helical" evidence="1">
    <location>
        <begin position="173"/>
        <end position="194"/>
    </location>
</feature>
<keyword evidence="1" id="KW-0472">Membrane</keyword>
<dbReference type="EMBL" id="VHLG01000004">
    <property type="protein sequence ID" value="TPW30807.1"/>
    <property type="molecule type" value="Genomic_DNA"/>
</dbReference>
<sequence length="325" mass="34499">MGIYVGVAISIIAIFLVLSLVVTSASSVLSAVLRDREKMLRSAIEAMIDDAVIRERTMRCGLVPGGVSSGGGGEKAGRTTHYPAFIDTALFARALLSALMETVEDEGQRAGSEVARLRLAASKVSEKTNLGSALRAIMATGEGTMKAVEADLGHWYDATMTRLSDAYRRRQRLVCFLLGFGLATALNADTLGMVDHLSIDAGARDAMVTAALDFAGNDRLLADHCATPAVKAAHSDLDQMKCYRAQAETMLAAVSPASLGWRGDPLLSTRGWQLLLAGLRKIFGLTLTAVAISLGAPFWFDLLRRIVGAVDPAATKSLTEAQSKV</sequence>
<protein>
    <submittedName>
        <fullName evidence="2">Uncharacterized protein</fullName>
    </submittedName>
</protein>
<name>A0A506UFY2_9HYPH</name>
<keyword evidence="3" id="KW-1185">Reference proteome</keyword>
<comment type="caution">
    <text evidence="2">The sequence shown here is derived from an EMBL/GenBank/DDBJ whole genome shotgun (WGS) entry which is preliminary data.</text>
</comment>
<gene>
    <name evidence="2" type="ORF">FJU08_09015</name>
</gene>
<organism evidence="2 3">
    <name type="scientific">Martelella alba</name>
    <dbReference type="NCBI Taxonomy" id="2590451"/>
    <lineage>
        <taxon>Bacteria</taxon>
        <taxon>Pseudomonadati</taxon>
        <taxon>Pseudomonadota</taxon>
        <taxon>Alphaproteobacteria</taxon>
        <taxon>Hyphomicrobiales</taxon>
        <taxon>Aurantimonadaceae</taxon>
        <taxon>Martelella</taxon>
    </lineage>
</organism>
<keyword evidence="1" id="KW-1133">Transmembrane helix</keyword>
<reference evidence="2 3" key="1">
    <citation type="submission" date="2019-06" db="EMBL/GenBank/DDBJ databases">
        <authorList>
            <person name="Li M."/>
        </authorList>
    </citation>
    <scope>NUCLEOTIDE SEQUENCE [LARGE SCALE GENOMIC DNA]</scope>
    <source>
        <strain evidence="2 3">BGMRC2036</strain>
    </source>
</reference>
<dbReference type="Proteomes" id="UP000318801">
    <property type="component" value="Unassembled WGS sequence"/>
</dbReference>
<feature type="transmembrane region" description="Helical" evidence="1">
    <location>
        <begin position="282"/>
        <end position="300"/>
    </location>
</feature>
<dbReference type="OrthoDB" id="6286374at2"/>
<evidence type="ECO:0000256" key="1">
    <source>
        <dbReference type="SAM" id="Phobius"/>
    </source>
</evidence>
<keyword evidence="1" id="KW-0812">Transmembrane</keyword>
<proteinExistence type="predicted"/>
<feature type="transmembrane region" description="Helical" evidence="1">
    <location>
        <begin position="6"/>
        <end position="33"/>
    </location>
</feature>
<accession>A0A506UFY2</accession>